<dbReference type="OrthoDB" id="7697627at2759"/>
<protein>
    <submittedName>
        <fullName evidence="1">Uncharacterized protein</fullName>
    </submittedName>
</protein>
<accession>A0A9P0BCU4</accession>
<gene>
    <name evidence="1" type="ORF">MELIAE_LOCUS11871</name>
</gene>
<reference evidence="1" key="1">
    <citation type="submission" date="2021-12" db="EMBL/GenBank/DDBJ databases">
        <authorList>
            <person name="King R."/>
        </authorList>
    </citation>
    <scope>NUCLEOTIDE SEQUENCE</scope>
</reference>
<keyword evidence="2" id="KW-1185">Reference proteome</keyword>
<name>A0A9P0BCU4_BRAAE</name>
<proteinExistence type="predicted"/>
<sequence length="123" mass="14007">MTGATSQDILKHFKEGIKPLHLNKLLQISIDGPNVNWKFVKLLCEEEEITLLEIGSCGLHVVHGAFQTGHNSVKWMVIDALSSFYFLFKDSLARRAAFTKLTNQTVFPLKYCRVRWVESVTVI</sequence>
<evidence type="ECO:0000313" key="2">
    <source>
        <dbReference type="Proteomes" id="UP001154078"/>
    </source>
</evidence>
<evidence type="ECO:0000313" key="1">
    <source>
        <dbReference type="EMBL" id="CAH0562856.1"/>
    </source>
</evidence>
<dbReference type="Proteomes" id="UP001154078">
    <property type="component" value="Chromosome 8"/>
</dbReference>
<dbReference type="AlphaFoldDB" id="A0A9P0BCU4"/>
<organism evidence="1 2">
    <name type="scientific">Brassicogethes aeneus</name>
    <name type="common">Rape pollen beetle</name>
    <name type="synonym">Meligethes aeneus</name>
    <dbReference type="NCBI Taxonomy" id="1431903"/>
    <lineage>
        <taxon>Eukaryota</taxon>
        <taxon>Metazoa</taxon>
        <taxon>Ecdysozoa</taxon>
        <taxon>Arthropoda</taxon>
        <taxon>Hexapoda</taxon>
        <taxon>Insecta</taxon>
        <taxon>Pterygota</taxon>
        <taxon>Neoptera</taxon>
        <taxon>Endopterygota</taxon>
        <taxon>Coleoptera</taxon>
        <taxon>Polyphaga</taxon>
        <taxon>Cucujiformia</taxon>
        <taxon>Nitidulidae</taxon>
        <taxon>Meligethinae</taxon>
        <taxon>Brassicogethes</taxon>
    </lineage>
</organism>
<dbReference type="EMBL" id="OV121139">
    <property type="protein sequence ID" value="CAH0562856.1"/>
    <property type="molecule type" value="Genomic_DNA"/>
</dbReference>